<dbReference type="AlphaFoldDB" id="A0A291T6X8"/>
<protein>
    <submittedName>
        <fullName evidence="2">Uncharacterized protein</fullName>
    </submittedName>
</protein>
<dbReference type="RefSeq" id="WP_098922196.1">
    <property type="nucleotide sequence ID" value="NZ_CP023819.1"/>
</dbReference>
<proteinExistence type="predicted"/>
<keyword evidence="1" id="KW-0812">Transmembrane</keyword>
<evidence type="ECO:0000313" key="3">
    <source>
        <dbReference type="Proteomes" id="UP000223709"/>
    </source>
</evidence>
<feature type="transmembrane region" description="Helical" evidence="1">
    <location>
        <begin position="43"/>
        <end position="66"/>
    </location>
</feature>
<name>A0A291T6X8_9FIRM</name>
<evidence type="ECO:0000256" key="1">
    <source>
        <dbReference type="SAM" id="Phobius"/>
    </source>
</evidence>
<dbReference type="EMBL" id="CP023819">
    <property type="protein sequence ID" value="ATL88879.1"/>
    <property type="molecule type" value="Genomic_DNA"/>
</dbReference>
<sequence>MENLRMPASYATLPEEELPEIFGGGELGDALDSFTDNLHLDDFFFQGGILSISISFVPLLLFNVVVSGYRFVENIYKNLSNWFGYHDDTFSAVSNFADEMRQKQQQRGI</sequence>
<dbReference type="Proteomes" id="UP000223709">
    <property type="component" value="Chromosome"/>
</dbReference>
<organism evidence="2 3">
    <name type="scientific">Faecalibacterium prausnitzii</name>
    <dbReference type="NCBI Taxonomy" id="853"/>
    <lineage>
        <taxon>Bacteria</taxon>
        <taxon>Bacillati</taxon>
        <taxon>Bacillota</taxon>
        <taxon>Clostridia</taxon>
        <taxon>Eubacteriales</taxon>
        <taxon>Oscillospiraceae</taxon>
        <taxon>Faecalibacterium</taxon>
    </lineage>
</organism>
<evidence type="ECO:0000313" key="2">
    <source>
        <dbReference type="EMBL" id="ATL88879.1"/>
    </source>
</evidence>
<accession>A0A291T6X8</accession>
<keyword evidence="1" id="KW-1133">Transmembrane helix</keyword>
<gene>
    <name evidence="2" type="ORF">CRH10_00415</name>
</gene>
<keyword evidence="1" id="KW-0472">Membrane</keyword>
<reference evidence="2 3" key="1">
    <citation type="submission" date="2017-10" db="EMBL/GenBank/DDBJ databases">
        <title>Complete Genome Sequence of Faecalibacterium prausnitzii isolated from the gut of healthy adult Indian.</title>
        <authorList>
            <person name="Bag S."/>
            <person name="Ghosh T.S."/>
            <person name="Das B."/>
        </authorList>
    </citation>
    <scope>NUCLEOTIDE SEQUENCE [LARGE SCALE GENOMIC DNA]</scope>
    <source>
        <strain evidence="2 3">Indica</strain>
    </source>
</reference>